<reference evidence="2 3" key="1">
    <citation type="submission" date="2023-08" db="EMBL/GenBank/DDBJ databases">
        <title>Arthrobacter horti sp. nov., isolated from forest soil.</title>
        <authorList>
            <person name="Park M."/>
        </authorList>
    </citation>
    <scope>NUCLEOTIDE SEQUENCE [LARGE SCALE GENOMIC DNA]</scope>
    <source>
        <strain evidence="2 3">YJM1</strain>
    </source>
</reference>
<evidence type="ECO:0000313" key="2">
    <source>
        <dbReference type="EMBL" id="MDP5226792.1"/>
    </source>
</evidence>
<feature type="domain" description="HTH marR-type" evidence="1">
    <location>
        <begin position="22"/>
        <end position="154"/>
    </location>
</feature>
<dbReference type="InterPro" id="IPR039422">
    <property type="entry name" value="MarR/SlyA-like"/>
</dbReference>
<sequence length="158" mass="17426">MALELINKSWLESDREDRALSALHLLREFRLAERGTRESLRSDLKINNNDLSALRFIREASADGPVGALMLGRHLGITSASTTALVNRMVAAGYLVREPDPRDRRAVVLTATQRAVELLDSSLQRQVGALLTAAGDFDDDELATVERFLTAVIEALKI</sequence>
<dbReference type="SMART" id="SM00347">
    <property type="entry name" value="HTH_MARR"/>
    <property type="match status" value="1"/>
</dbReference>
<comment type="caution">
    <text evidence="2">The sequence shown here is derived from an EMBL/GenBank/DDBJ whole genome shotgun (WGS) entry which is preliminary data.</text>
</comment>
<evidence type="ECO:0000259" key="1">
    <source>
        <dbReference type="PROSITE" id="PS50995"/>
    </source>
</evidence>
<dbReference type="InterPro" id="IPR000835">
    <property type="entry name" value="HTH_MarR-typ"/>
</dbReference>
<dbReference type="Proteomes" id="UP001232725">
    <property type="component" value="Unassembled WGS sequence"/>
</dbReference>
<keyword evidence="3" id="KW-1185">Reference proteome</keyword>
<dbReference type="Pfam" id="PF12802">
    <property type="entry name" value="MarR_2"/>
    <property type="match status" value="1"/>
</dbReference>
<dbReference type="SUPFAM" id="SSF46785">
    <property type="entry name" value="Winged helix' DNA-binding domain"/>
    <property type="match status" value="1"/>
</dbReference>
<gene>
    <name evidence="2" type="ORF">Q9R02_06475</name>
</gene>
<organism evidence="2 3">
    <name type="scientific">Arthrobacter horti</name>
    <dbReference type="NCBI Taxonomy" id="3068273"/>
    <lineage>
        <taxon>Bacteria</taxon>
        <taxon>Bacillati</taxon>
        <taxon>Actinomycetota</taxon>
        <taxon>Actinomycetes</taxon>
        <taxon>Micrococcales</taxon>
        <taxon>Micrococcaceae</taxon>
        <taxon>Arthrobacter</taxon>
    </lineage>
</organism>
<dbReference type="PANTHER" id="PTHR33164">
    <property type="entry name" value="TRANSCRIPTIONAL REGULATOR, MARR FAMILY"/>
    <property type="match status" value="1"/>
</dbReference>
<dbReference type="RefSeq" id="WP_305995846.1">
    <property type="nucleotide sequence ID" value="NZ_JAVALS010000003.1"/>
</dbReference>
<dbReference type="InterPro" id="IPR036390">
    <property type="entry name" value="WH_DNA-bd_sf"/>
</dbReference>
<proteinExistence type="predicted"/>
<name>A0ABT9INB5_9MICC</name>
<dbReference type="InterPro" id="IPR036388">
    <property type="entry name" value="WH-like_DNA-bd_sf"/>
</dbReference>
<dbReference type="PANTHER" id="PTHR33164:SF106">
    <property type="entry name" value="TRANSCRIPTIONAL REGULATORY PROTEIN"/>
    <property type="match status" value="1"/>
</dbReference>
<accession>A0ABT9INB5</accession>
<dbReference type="EMBL" id="JAVALS010000003">
    <property type="protein sequence ID" value="MDP5226792.1"/>
    <property type="molecule type" value="Genomic_DNA"/>
</dbReference>
<protein>
    <submittedName>
        <fullName evidence="2">MarR family transcriptional regulator</fullName>
    </submittedName>
</protein>
<dbReference type="Gene3D" id="1.10.10.10">
    <property type="entry name" value="Winged helix-like DNA-binding domain superfamily/Winged helix DNA-binding domain"/>
    <property type="match status" value="1"/>
</dbReference>
<dbReference type="PROSITE" id="PS50995">
    <property type="entry name" value="HTH_MARR_2"/>
    <property type="match status" value="1"/>
</dbReference>
<evidence type="ECO:0000313" key="3">
    <source>
        <dbReference type="Proteomes" id="UP001232725"/>
    </source>
</evidence>